<dbReference type="CDD" id="cd08704">
    <property type="entry name" value="Met_tRNA_FMT_C"/>
    <property type="match status" value="1"/>
</dbReference>
<feature type="domain" description="Formyl transferase N-terminal" evidence="6">
    <location>
        <begin position="1"/>
        <end position="179"/>
    </location>
</feature>
<evidence type="ECO:0000313" key="9">
    <source>
        <dbReference type="Proteomes" id="UP001500427"/>
    </source>
</evidence>
<evidence type="ECO:0000313" key="8">
    <source>
        <dbReference type="EMBL" id="GAA5015733.1"/>
    </source>
</evidence>
<dbReference type="Pfam" id="PF00551">
    <property type="entry name" value="Formyl_trans_N"/>
    <property type="match status" value="1"/>
</dbReference>
<organism evidence="8 9">
    <name type="scientific">Terrabacter aeriphilus</name>
    <dbReference type="NCBI Taxonomy" id="515662"/>
    <lineage>
        <taxon>Bacteria</taxon>
        <taxon>Bacillati</taxon>
        <taxon>Actinomycetota</taxon>
        <taxon>Actinomycetes</taxon>
        <taxon>Micrococcales</taxon>
        <taxon>Intrasporangiaceae</taxon>
        <taxon>Terrabacter</taxon>
    </lineage>
</organism>
<evidence type="ECO:0000256" key="1">
    <source>
        <dbReference type="ARBA" id="ARBA00010699"/>
    </source>
</evidence>
<comment type="caution">
    <text evidence="8">The sequence shown here is derived from an EMBL/GenBank/DDBJ whole genome shotgun (WGS) entry which is preliminary data.</text>
</comment>
<evidence type="ECO:0000256" key="4">
    <source>
        <dbReference type="ARBA" id="ARBA00022917"/>
    </source>
</evidence>
<dbReference type="InterPro" id="IPR005793">
    <property type="entry name" value="Formyl_trans_C"/>
</dbReference>
<dbReference type="NCBIfam" id="TIGR00460">
    <property type="entry name" value="fmt"/>
    <property type="match status" value="1"/>
</dbReference>
<evidence type="ECO:0000256" key="5">
    <source>
        <dbReference type="HAMAP-Rule" id="MF_00182"/>
    </source>
</evidence>
<dbReference type="SUPFAM" id="SSF50486">
    <property type="entry name" value="FMT C-terminal domain-like"/>
    <property type="match status" value="1"/>
</dbReference>
<dbReference type="Pfam" id="PF02911">
    <property type="entry name" value="Formyl_trans_C"/>
    <property type="match status" value="1"/>
</dbReference>
<evidence type="ECO:0000256" key="2">
    <source>
        <dbReference type="ARBA" id="ARBA00012261"/>
    </source>
</evidence>
<dbReference type="EMBL" id="BAABIW010000001">
    <property type="protein sequence ID" value="GAA5015733.1"/>
    <property type="molecule type" value="Genomic_DNA"/>
</dbReference>
<sequence>MRVVFAGTPEAAVPSLDAVASSSHELVGVVTRPDAPSGRGRRLEASPVRRRAEELGVPVLTPARVREPEFLDALRALAPDACPVVAYGNLVPPEALEIPRLGWVNLHFSLLPAWRGAAPVQHAIMAGDEVTGASTFLLERGLDTGPVLGVMTETIRATDTAGDLLGRLATAGAGLLVATLDGLEAGELVARPQPAEGVSLAPKIEVDDARIDWRHPASAVDRRVRGCTPAPGAWTTFRGERLKVSPVAVVRADGGFDDGGFDDGDGALAPGELHVTKRAVLVGTGTVPVRLGTVQAHGKKAMAAADWARGIRISEGERVGDE</sequence>
<dbReference type="Gene3D" id="3.40.50.12230">
    <property type="match status" value="1"/>
</dbReference>
<dbReference type="EC" id="2.1.2.9" evidence="2 5"/>
<dbReference type="InterPro" id="IPR041711">
    <property type="entry name" value="Met-tRNA-FMT_N"/>
</dbReference>
<dbReference type="InterPro" id="IPR036477">
    <property type="entry name" value="Formyl_transf_N_sf"/>
</dbReference>
<accession>A0ABP9IZI0</accession>
<dbReference type="PANTHER" id="PTHR11138:SF5">
    <property type="entry name" value="METHIONYL-TRNA FORMYLTRANSFERASE, MITOCHONDRIAL"/>
    <property type="match status" value="1"/>
</dbReference>
<feature type="binding site" evidence="5">
    <location>
        <begin position="109"/>
        <end position="112"/>
    </location>
    <ligand>
        <name>(6S)-5,6,7,8-tetrahydrofolate</name>
        <dbReference type="ChEBI" id="CHEBI:57453"/>
    </ligand>
</feature>
<dbReference type="InterPro" id="IPR005794">
    <property type="entry name" value="Fmt"/>
</dbReference>
<keyword evidence="9" id="KW-1185">Reference proteome</keyword>
<protein>
    <recommendedName>
        <fullName evidence="2 5">Methionyl-tRNA formyltransferase</fullName>
        <ecNumber evidence="2 5">2.1.2.9</ecNumber>
    </recommendedName>
</protein>
<feature type="domain" description="Formyl transferase C-terminal" evidence="7">
    <location>
        <begin position="203"/>
        <end position="311"/>
    </location>
</feature>
<evidence type="ECO:0000259" key="6">
    <source>
        <dbReference type="Pfam" id="PF00551"/>
    </source>
</evidence>
<name>A0ABP9IZI0_9MICO</name>
<comment type="catalytic activity">
    <reaction evidence="5">
        <text>L-methionyl-tRNA(fMet) + (6R)-10-formyltetrahydrofolate = N-formyl-L-methionyl-tRNA(fMet) + (6S)-5,6,7,8-tetrahydrofolate + H(+)</text>
        <dbReference type="Rhea" id="RHEA:24380"/>
        <dbReference type="Rhea" id="RHEA-COMP:9952"/>
        <dbReference type="Rhea" id="RHEA-COMP:9953"/>
        <dbReference type="ChEBI" id="CHEBI:15378"/>
        <dbReference type="ChEBI" id="CHEBI:57453"/>
        <dbReference type="ChEBI" id="CHEBI:78530"/>
        <dbReference type="ChEBI" id="CHEBI:78844"/>
        <dbReference type="ChEBI" id="CHEBI:195366"/>
        <dbReference type="EC" id="2.1.2.9"/>
    </reaction>
</comment>
<dbReference type="RefSeq" id="WP_345505425.1">
    <property type="nucleotide sequence ID" value="NZ_BAABIW010000001.1"/>
</dbReference>
<reference evidence="9" key="1">
    <citation type="journal article" date="2019" name="Int. J. Syst. Evol. Microbiol.">
        <title>The Global Catalogue of Microorganisms (GCM) 10K type strain sequencing project: providing services to taxonomists for standard genome sequencing and annotation.</title>
        <authorList>
            <consortium name="The Broad Institute Genomics Platform"/>
            <consortium name="The Broad Institute Genome Sequencing Center for Infectious Disease"/>
            <person name="Wu L."/>
            <person name="Ma J."/>
        </authorList>
    </citation>
    <scope>NUCLEOTIDE SEQUENCE [LARGE SCALE GENOMIC DNA]</scope>
    <source>
        <strain evidence="9">JCM 17687</strain>
    </source>
</reference>
<evidence type="ECO:0000256" key="3">
    <source>
        <dbReference type="ARBA" id="ARBA00022679"/>
    </source>
</evidence>
<keyword evidence="4 5" id="KW-0648">Protein biosynthesis</keyword>
<proteinExistence type="inferred from homology"/>
<dbReference type="Proteomes" id="UP001500427">
    <property type="component" value="Unassembled WGS sequence"/>
</dbReference>
<evidence type="ECO:0000259" key="7">
    <source>
        <dbReference type="Pfam" id="PF02911"/>
    </source>
</evidence>
<dbReference type="InterPro" id="IPR044135">
    <property type="entry name" value="Met-tRNA-FMT_C"/>
</dbReference>
<dbReference type="PANTHER" id="PTHR11138">
    <property type="entry name" value="METHIONYL-TRNA FORMYLTRANSFERASE"/>
    <property type="match status" value="1"/>
</dbReference>
<dbReference type="SUPFAM" id="SSF53328">
    <property type="entry name" value="Formyltransferase"/>
    <property type="match status" value="1"/>
</dbReference>
<dbReference type="HAMAP" id="MF_00182">
    <property type="entry name" value="Formyl_trans"/>
    <property type="match status" value="1"/>
</dbReference>
<gene>
    <name evidence="5 8" type="primary">fmt</name>
    <name evidence="8" type="ORF">GCM10023258_00660</name>
</gene>
<dbReference type="InterPro" id="IPR011034">
    <property type="entry name" value="Formyl_transferase-like_C_sf"/>
</dbReference>
<comment type="similarity">
    <text evidence="1 5">Belongs to the Fmt family.</text>
</comment>
<comment type="function">
    <text evidence="5">Attaches a formyl group to the free amino group of methionyl-tRNA(fMet). The formyl group appears to play a dual role in the initiator identity of N-formylmethionyl-tRNA by promoting its recognition by IF2 and preventing the misappropriation of this tRNA by the elongation apparatus.</text>
</comment>
<dbReference type="CDD" id="cd08646">
    <property type="entry name" value="FMT_core_Met-tRNA-FMT_N"/>
    <property type="match status" value="1"/>
</dbReference>
<dbReference type="InterPro" id="IPR002376">
    <property type="entry name" value="Formyl_transf_N"/>
</dbReference>
<keyword evidence="3 5" id="KW-0808">Transferase</keyword>